<dbReference type="EMBL" id="KL660761">
    <property type="protein sequence ID" value="KFA63053.1"/>
    <property type="molecule type" value="Genomic_DNA"/>
</dbReference>
<dbReference type="InParanoid" id="A0A084QGG8"/>
<sequence length="342" mass="37554">MSLGNLSVPICAQYDGRNGFLPNKIFRQLAADTNGIFHERFPMIRVREIMHTVANHFVVILSNDSKGELLILPGKIAQCPAMHILEKEIPRPAWTERKAKRVIEPNTDLGVIDDTAYDTLRPGVLIRSRVNTGHVHPAQYLTNSGVMVKNSAGDVFMTGASHGIGEDERVFETLSTGENRDIGKAVHELSFTDIVIVKLENNTNFNNELFEDTLGVKPPINRLFGELETDQMVGIPAVYLNPPFSGNIDGIVVACSITLPALPPVSRTEQELKYVMYSWSWMGQVGGRQVELSDGVCGTPILEANGIVLGLFHFYITTGGWAGFAASVSADELVRAGYILNF</sequence>
<organism evidence="1 2">
    <name type="scientific">Stachybotrys chlorohalonatus (strain IBT 40285)</name>
    <dbReference type="NCBI Taxonomy" id="1283841"/>
    <lineage>
        <taxon>Eukaryota</taxon>
        <taxon>Fungi</taxon>
        <taxon>Dikarya</taxon>
        <taxon>Ascomycota</taxon>
        <taxon>Pezizomycotina</taxon>
        <taxon>Sordariomycetes</taxon>
        <taxon>Hypocreomycetidae</taxon>
        <taxon>Hypocreales</taxon>
        <taxon>Stachybotryaceae</taxon>
        <taxon>Stachybotrys</taxon>
    </lineage>
</organism>
<dbReference type="Proteomes" id="UP000028524">
    <property type="component" value="Unassembled WGS sequence"/>
</dbReference>
<evidence type="ECO:0000313" key="2">
    <source>
        <dbReference type="Proteomes" id="UP000028524"/>
    </source>
</evidence>
<dbReference type="STRING" id="1283841.A0A084QGG8"/>
<reference evidence="1 2" key="1">
    <citation type="journal article" date="2014" name="BMC Genomics">
        <title>Comparative genome sequencing reveals chemotype-specific gene clusters in the toxigenic black mold Stachybotrys.</title>
        <authorList>
            <person name="Semeiks J."/>
            <person name="Borek D."/>
            <person name="Otwinowski Z."/>
            <person name="Grishin N.V."/>
        </authorList>
    </citation>
    <scope>NUCLEOTIDE SEQUENCE [LARGE SCALE GENOMIC DNA]</scope>
    <source>
        <strain evidence="1 2">IBT 40285</strain>
    </source>
</reference>
<dbReference type="HOGENOM" id="CLU_039850_0_0_1"/>
<protein>
    <submittedName>
        <fullName evidence="1">Uncharacterized protein</fullName>
    </submittedName>
</protein>
<proteinExistence type="predicted"/>
<keyword evidence="2" id="KW-1185">Reference proteome</keyword>
<evidence type="ECO:0000313" key="1">
    <source>
        <dbReference type="EMBL" id="KFA63053.1"/>
    </source>
</evidence>
<dbReference type="OMA" id="DWCMSIS"/>
<dbReference type="OrthoDB" id="5153245at2759"/>
<gene>
    <name evidence="1" type="ORF">S40285_06402</name>
</gene>
<dbReference type="AlphaFoldDB" id="A0A084QGG8"/>
<name>A0A084QGG8_STAC4</name>
<accession>A0A084QGG8</accession>